<dbReference type="InterPro" id="IPR024460">
    <property type="entry name" value="Protamine-like"/>
</dbReference>
<dbReference type="GeneID" id="6502818"/>
<feature type="compositionally biased region" description="Basic residues" evidence="1">
    <location>
        <begin position="90"/>
        <end position="105"/>
    </location>
</feature>
<dbReference type="STRING" id="7217.B3M769"/>
<dbReference type="KEGG" id="dan:6502818"/>
<gene>
    <name evidence="2" type="primary">Dana\GF20096</name>
    <name evidence="2" type="synonym">dana_GLEANR_22500</name>
    <name evidence="2" type="ORF">GF20096</name>
</gene>
<dbReference type="Proteomes" id="UP000007801">
    <property type="component" value="Unassembled WGS sequence"/>
</dbReference>
<evidence type="ECO:0000313" key="2">
    <source>
        <dbReference type="EMBL" id="EDV38730.2"/>
    </source>
</evidence>
<dbReference type="AlphaFoldDB" id="B3M769"/>
<dbReference type="GO" id="GO:0035092">
    <property type="term" value="P:sperm DNA condensation"/>
    <property type="evidence" value="ECO:0007669"/>
    <property type="project" value="InterPro"/>
</dbReference>
<evidence type="ECO:0000256" key="1">
    <source>
        <dbReference type="SAM" id="MobiDB-lite"/>
    </source>
</evidence>
<dbReference type="HOGENOM" id="CLU_1671198_0_0_1"/>
<dbReference type="OrthoDB" id="7675944at2759"/>
<evidence type="ECO:0000313" key="3">
    <source>
        <dbReference type="Proteomes" id="UP000007801"/>
    </source>
</evidence>
<protein>
    <recommendedName>
        <fullName evidence="4">HMG box domain-containing protein</fullName>
    </recommendedName>
</protein>
<accession>B3M769</accession>
<feature type="compositionally biased region" description="Basic and acidic residues" evidence="1">
    <location>
        <begin position="139"/>
        <end position="157"/>
    </location>
</feature>
<dbReference type="InParanoid" id="B3M769"/>
<name>B3M769_DROAN</name>
<organism evidence="2 3">
    <name type="scientific">Drosophila ananassae</name>
    <name type="common">Fruit fly</name>
    <dbReference type="NCBI Taxonomy" id="7217"/>
    <lineage>
        <taxon>Eukaryota</taxon>
        <taxon>Metazoa</taxon>
        <taxon>Ecdysozoa</taxon>
        <taxon>Arthropoda</taxon>
        <taxon>Hexapoda</taxon>
        <taxon>Insecta</taxon>
        <taxon>Pterygota</taxon>
        <taxon>Neoptera</taxon>
        <taxon>Endopterygota</taxon>
        <taxon>Diptera</taxon>
        <taxon>Brachycera</taxon>
        <taxon>Muscomorpha</taxon>
        <taxon>Ephydroidea</taxon>
        <taxon>Drosophilidae</taxon>
        <taxon>Drosophila</taxon>
        <taxon>Sophophora</taxon>
    </lineage>
</organism>
<reference evidence="2 3" key="1">
    <citation type="journal article" date="2007" name="Nature">
        <title>Evolution of genes and genomes on the Drosophila phylogeny.</title>
        <authorList>
            <consortium name="Drosophila 12 Genomes Consortium"/>
            <person name="Clark A.G."/>
            <person name="Eisen M.B."/>
            <person name="Smith D.R."/>
            <person name="Bergman C.M."/>
            <person name="Oliver B."/>
            <person name="Markow T.A."/>
            <person name="Kaufman T.C."/>
            <person name="Kellis M."/>
            <person name="Gelbart W."/>
            <person name="Iyer V.N."/>
            <person name="Pollard D.A."/>
            <person name="Sackton T.B."/>
            <person name="Larracuente A.M."/>
            <person name="Singh N.D."/>
            <person name="Abad J.P."/>
            <person name="Abt D.N."/>
            <person name="Adryan B."/>
            <person name="Aguade M."/>
            <person name="Akashi H."/>
            <person name="Anderson W.W."/>
            <person name="Aquadro C.F."/>
            <person name="Ardell D.H."/>
            <person name="Arguello R."/>
            <person name="Artieri C.G."/>
            <person name="Barbash D.A."/>
            <person name="Barker D."/>
            <person name="Barsanti P."/>
            <person name="Batterham P."/>
            <person name="Batzoglou S."/>
            <person name="Begun D."/>
            <person name="Bhutkar A."/>
            <person name="Blanco E."/>
            <person name="Bosak S.A."/>
            <person name="Bradley R.K."/>
            <person name="Brand A.D."/>
            <person name="Brent M.R."/>
            <person name="Brooks A.N."/>
            <person name="Brown R.H."/>
            <person name="Butlin R.K."/>
            <person name="Caggese C."/>
            <person name="Calvi B.R."/>
            <person name="Bernardo de Carvalho A."/>
            <person name="Caspi A."/>
            <person name="Castrezana S."/>
            <person name="Celniker S.E."/>
            <person name="Chang J.L."/>
            <person name="Chapple C."/>
            <person name="Chatterji S."/>
            <person name="Chinwalla A."/>
            <person name="Civetta A."/>
            <person name="Clifton S.W."/>
            <person name="Comeron J.M."/>
            <person name="Costello J.C."/>
            <person name="Coyne J.A."/>
            <person name="Daub J."/>
            <person name="David R.G."/>
            <person name="Delcher A.L."/>
            <person name="Delehaunty K."/>
            <person name="Do C.B."/>
            <person name="Ebling H."/>
            <person name="Edwards K."/>
            <person name="Eickbush T."/>
            <person name="Evans J.D."/>
            <person name="Filipski A."/>
            <person name="Findeiss S."/>
            <person name="Freyhult E."/>
            <person name="Fulton L."/>
            <person name="Fulton R."/>
            <person name="Garcia A.C."/>
            <person name="Gardiner A."/>
            <person name="Garfield D.A."/>
            <person name="Garvin B.E."/>
            <person name="Gibson G."/>
            <person name="Gilbert D."/>
            <person name="Gnerre S."/>
            <person name="Godfrey J."/>
            <person name="Good R."/>
            <person name="Gotea V."/>
            <person name="Gravely B."/>
            <person name="Greenberg A.J."/>
            <person name="Griffiths-Jones S."/>
            <person name="Gross S."/>
            <person name="Guigo R."/>
            <person name="Gustafson E.A."/>
            <person name="Haerty W."/>
            <person name="Hahn M.W."/>
            <person name="Halligan D.L."/>
            <person name="Halpern A.L."/>
            <person name="Halter G.M."/>
            <person name="Han M.V."/>
            <person name="Heger A."/>
            <person name="Hillier L."/>
            <person name="Hinrichs A.S."/>
            <person name="Holmes I."/>
            <person name="Hoskins R.A."/>
            <person name="Hubisz M.J."/>
            <person name="Hultmark D."/>
            <person name="Huntley M.A."/>
            <person name="Jaffe D.B."/>
            <person name="Jagadeeshan S."/>
            <person name="Jeck W.R."/>
            <person name="Johnson J."/>
            <person name="Jones C.D."/>
            <person name="Jordan W.C."/>
            <person name="Karpen G.H."/>
            <person name="Kataoka E."/>
            <person name="Keightley P.D."/>
            <person name="Kheradpour P."/>
            <person name="Kirkness E.F."/>
            <person name="Koerich L.B."/>
            <person name="Kristiansen K."/>
            <person name="Kudrna D."/>
            <person name="Kulathinal R.J."/>
            <person name="Kumar S."/>
            <person name="Kwok R."/>
            <person name="Lander E."/>
            <person name="Langley C.H."/>
            <person name="Lapoint R."/>
            <person name="Lazzaro B.P."/>
            <person name="Lee S.J."/>
            <person name="Levesque L."/>
            <person name="Li R."/>
            <person name="Lin C.F."/>
            <person name="Lin M.F."/>
            <person name="Lindblad-Toh K."/>
            <person name="Llopart A."/>
            <person name="Long M."/>
            <person name="Low L."/>
            <person name="Lozovsky E."/>
            <person name="Lu J."/>
            <person name="Luo M."/>
            <person name="Machado C.A."/>
            <person name="Makalowski W."/>
            <person name="Marzo M."/>
            <person name="Matsuda M."/>
            <person name="Matzkin L."/>
            <person name="McAllister B."/>
            <person name="McBride C.S."/>
            <person name="McKernan B."/>
            <person name="McKernan K."/>
            <person name="Mendez-Lago M."/>
            <person name="Minx P."/>
            <person name="Mollenhauer M.U."/>
            <person name="Montooth K."/>
            <person name="Mount S.M."/>
            <person name="Mu X."/>
            <person name="Myers E."/>
            <person name="Negre B."/>
            <person name="Newfeld S."/>
            <person name="Nielsen R."/>
            <person name="Noor M.A."/>
            <person name="O'Grady P."/>
            <person name="Pachter L."/>
            <person name="Papaceit M."/>
            <person name="Parisi M.J."/>
            <person name="Parisi M."/>
            <person name="Parts L."/>
            <person name="Pedersen J.S."/>
            <person name="Pesole G."/>
            <person name="Phillippy A.M."/>
            <person name="Ponting C.P."/>
            <person name="Pop M."/>
            <person name="Porcelli D."/>
            <person name="Powell J.R."/>
            <person name="Prohaska S."/>
            <person name="Pruitt K."/>
            <person name="Puig M."/>
            <person name="Quesneville H."/>
            <person name="Ram K.R."/>
            <person name="Rand D."/>
            <person name="Rasmussen M.D."/>
            <person name="Reed L.K."/>
            <person name="Reenan R."/>
            <person name="Reily A."/>
            <person name="Remington K.A."/>
            <person name="Rieger T.T."/>
            <person name="Ritchie M.G."/>
            <person name="Robin C."/>
            <person name="Rogers Y.H."/>
            <person name="Rohde C."/>
            <person name="Rozas J."/>
            <person name="Rubenfield M.J."/>
            <person name="Ruiz A."/>
            <person name="Russo S."/>
            <person name="Salzberg S.L."/>
            <person name="Sanchez-Gracia A."/>
            <person name="Saranga D.J."/>
            <person name="Sato H."/>
            <person name="Schaeffer S.W."/>
            <person name="Schatz M.C."/>
            <person name="Schlenke T."/>
            <person name="Schwartz R."/>
            <person name="Segarra C."/>
            <person name="Singh R.S."/>
            <person name="Sirot L."/>
            <person name="Sirota M."/>
            <person name="Sisneros N.B."/>
            <person name="Smith C.D."/>
            <person name="Smith T.F."/>
            <person name="Spieth J."/>
            <person name="Stage D.E."/>
            <person name="Stark A."/>
            <person name="Stephan W."/>
            <person name="Strausberg R.L."/>
            <person name="Strempel S."/>
            <person name="Sturgill D."/>
            <person name="Sutton G."/>
            <person name="Sutton G.G."/>
            <person name="Tao W."/>
            <person name="Teichmann S."/>
            <person name="Tobari Y.N."/>
            <person name="Tomimura Y."/>
            <person name="Tsolas J.M."/>
            <person name="Valente V.L."/>
            <person name="Venter E."/>
            <person name="Venter J.C."/>
            <person name="Vicario S."/>
            <person name="Vieira F.G."/>
            <person name="Vilella A.J."/>
            <person name="Villasante A."/>
            <person name="Walenz B."/>
            <person name="Wang J."/>
            <person name="Wasserman M."/>
            <person name="Watts T."/>
            <person name="Wilson D."/>
            <person name="Wilson R.K."/>
            <person name="Wing R.A."/>
            <person name="Wolfner M.F."/>
            <person name="Wong A."/>
            <person name="Wong G.K."/>
            <person name="Wu C.I."/>
            <person name="Wu G."/>
            <person name="Yamamoto D."/>
            <person name="Yang H.P."/>
            <person name="Yang S.P."/>
            <person name="Yorke J.A."/>
            <person name="Yoshida K."/>
            <person name="Zdobnov E."/>
            <person name="Zhang P."/>
            <person name="Zhang Y."/>
            <person name="Zimin A.V."/>
            <person name="Baldwin J."/>
            <person name="Abdouelleil A."/>
            <person name="Abdulkadir J."/>
            <person name="Abebe A."/>
            <person name="Abera B."/>
            <person name="Abreu J."/>
            <person name="Acer S.C."/>
            <person name="Aftuck L."/>
            <person name="Alexander A."/>
            <person name="An P."/>
            <person name="Anderson E."/>
            <person name="Anderson S."/>
            <person name="Arachi H."/>
            <person name="Azer M."/>
            <person name="Bachantsang P."/>
            <person name="Barry A."/>
            <person name="Bayul T."/>
            <person name="Berlin A."/>
            <person name="Bessette D."/>
            <person name="Bloom T."/>
            <person name="Blye J."/>
            <person name="Boguslavskiy L."/>
            <person name="Bonnet C."/>
            <person name="Boukhgalter B."/>
            <person name="Bourzgui I."/>
            <person name="Brown A."/>
            <person name="Cahill P."/>
            <person name="Channer S."/>
            <person name="Cheshatsang Y."/>
            <person name="Chuda L."/>
            <person name="Citroen M."/>
            <person name="Collymore A."/>
            <person name="Cooke P."/>
            <person name="Costello M."/>
            <person name="D'Aco K."/>
            <person name="Daza R."/>
            <person name="De Haan G."/>
            <person name="DeGray S."/>
            <person name="DeMaso C."/>
            <person name="Dhargay N."/>
            <person name="Dooley K."/>
            <person name="Dooley E."/>
            <person name="Doricent M."/>
            <person name="Dorje P."/>
            <person name="Dorjee K."/>
            <person name="Dupes A."/>
            <person name="Elong R."/>
            <person name="Falk J."/>
            <person name="Farina A."/>
            <person name="Faro S."/>
            <person name="Ferguson D."/>
            <person name="Fisher S."/>
            <person name="Foley C.D."/>
            <person name="Franke A."/>
            <person name="Friedrich D."/>
            <person name="Gadbois L."/>
            <person name="Gearin G."/>
            <person name="Gearin C.R."/>
            <person name="Giannoukos G."/>
            <person name="Goode T."/>
            <person name="Graham J."/>
            <person name="Grandbois E."/>
            <person name="Grewal S."/>
            <person name="Gyaltsen K."/>
            <person name="Hafez N."/>
            <person name="Hagos B."/>
            <person name="Hall J."/>
            <person name="Henson C."/>
            <person name="Hollinger A."/>
            <person name="Honan T."/>
            <person name="Huard M.D."/>
            <person name="Hughes L."/>
            <person name="Hurhula B."/>
            <person name="Husby M.E."/>
            <person name="Kamat A."/>
            <person name="Kanga B."/>
            <person name="Kashin S."/>
            <person name="Khazanovich D."/>
            <person name="Kisner P."/>
            <person name="Lance K."/>
            <person name="Lara M."/>
            <person name="Lee W."/>
            <person name="Lennon N."/>
            <person name="Letendre F."/>
            <person name="LeVine R."/>
            <person name="Lipovsky A."/>
            <person name="Liu X."/>
            <person name="Liu J."/>
            <person name="Liu S."/>
            <person name="Lokyitsang T."/>
            <person name="Lokyitsang Y."/>
            <person name="Lubonja R."/>
            <person name="Lui A."/>
            <person name="MacDonald P."/>
            <person name="Magnisalis V."/>
            <person name="Maru K."/>
            <person name="Matthews C."/>
            <person name="McCusker W."/>
            <person name="McDonough S."/>
            <person name="Mehta T."/>
            <person name="Meldrim J."/>
            <person name="Meneus L."/>
            <person name="Mihai O."/>
            <person name="Mihalev A."/>
            <person name="Mihova T."/>
            <person name="Mittelman R."/>
            <person name="Mlenga V."/>
            <person name="Montmayeur A."/>
            <person name="Mulrain L."/>
            <person name="Navidi A."/>
            <person name="Naylor J."/>
            <person name="Negash T."/>
            <person name="Nguyen T."/>
            <person name="Nguyen N."/>
            <person name="Nicol R."/>
            <person name="Norbu C."/>
            <person name="Norbu N."/>
            <person name="Novod N."/>
            <person name="O'Neill B."/>
            <person name="Osman S."/>
            <person name="Markiewicz E."/>
            <person name="Oyono O.L."/>
            <person name="Patti C."/>
            <person name="Phunkhang P."/>
            <person name="Pierre F."/>
            <person name="Priest M."/>
            <person name="Raghuraman S."/>
            <person name="Rege F."/>
            <person name="Reyes R."/>
            <person name="Rise C."/>
            <person name="Rogov P."/>
            <person name="Ross K."/>
            <person name="Ryan E."/>
            <person name="Settipalli S."/>
            <person name="Shea T."/>
            <person name="Sherpa N."/>
            <person name="Shi L."/>
            <person name="Shih D."/>
            <person name="Sparrow T."/>
            <person name="Spaulding J."/>
            <person name="Stalker J."/>
            <person name="Stange-Thomann N."/>
            <person name="Stavropoulos S."/>
            <person name="Stone C."/>
            <person name="Strader C."/>
            <person name="Tesfaye S."/>
            <person name="Thomson T."/>
            <person name="Thoulutsang Y."/>
            <person name="Thoulutsang D."/>
            <person name="Topham K."/>
            <person name="Topping I."/>
            <person name="Tsamla T."/>
            <person name="Vassiliev H."/>
            <person name="Vo A."/>
            <person name="Wangchuk T."/>
            <person name="Wangdi T."/>
            <person name="Weiand M."/>
            <person name="Wilkinson J."/>
            <person name="Wilson A."/>
            <person name="Yadav S."/>
            <person name="Young G."/>
            <person name="Yu Q."/>
            <person name="Zembek L."/>
            <person name="Zhong D."/>
            <person name="Zimmer A."/>
            <person name="Zwirko Z."/>
            <person name="Jaffe D.B."/>
            <person name="Alvarez P."/>
            <person name="Brockman W."/>
            <person name="Butler J."/>
            <person name="Chin C."/>
            <person name="Gnerre S."/>
            <person name="Grabherr M."/>
            <person name="Kleber M."/>
            <person name="Mauceli E."/>
            <person name="MacCallum I."/>
        </authorList>
    </citation>
    <scope>NUCLEOTIDE SEQUENCE [LARGE SCALE GENOMIC DNA]</scope>
    <source>
        <strain evidence="3">Tucson 14024-0371.13</strain>
    </source>
</reference>
<proteinExistence type="predicted"/>
<dbReference type="EMBL" id="CH902618">
    <property type="protein sequence ID" value="EDV38730.2"/>
    <property type="molecule type" value="Genomic_DNA"/>
</dbReference>
<feature type="compositionally biased region" description="Basic residues" evidence="1">
    <location>
        <begin position="64"/>
        <end position="81"/>
    </location>
</feature>
<dbReference type="SMR" id="B3M769"/>
<dbReference type="Pfam" id="PF06382">
    <property type="entry name" value="Protamine_like"/>
    <property type="match status" value="2"/>
</dbReference>
<sequence length="180" mass="20613">MGATPAKPLGASETKAFLNFMKFFKKEHTDLEKSEIDKCGADTWGKLMPDQKKLFAVKPASAFARRKKKTAPKKPRKPRKNKFIEDSRKPSQRGSKKKNNFKSNRKTSVPAMSSAFLGFMREFRRNNSNMGTLLSLQKGTKEWVKLSKDDQDRYRKEPQHRRSHDAKCSKDDSQTAALSN</sequence>
<feature type="region of interest" description="Disordered" evidence="1">
    <location>
        <begin position="137"/>
        <end position="180"/>
    </location>
</feature>
<feature type="region of interest" description="Disordered" evidence="1">
    <location>
        <begin position="58"/>
        <end position="107"/>
    </location>
</feature>
<evidence type="ECO:0008006" key="4">
    <source>
        <dbReference type="Google" id="ProtNLM"/>
    </source>
</evidence>
<keyword evidence="3" id="KW-1185">Reference proteome</keyword>